<feature type="domain" description="Proteinase inhibitor I42 chagasin" evidence="3">
    <location>
        <begin position="50"/>
        <end position="121"/>
    </location>
</feature>
<gene>
    <name evidence="4" type="ORF">RQC66_01155</name>
</gene>
<dbReference type="EMBL" id="JAVTLL010000001">
    <property type="protein sequence ID" value="MDT7839331.1"/>
    <property type="molecule type" value="Genomic_DNA"/>
</dbReference>
<keyword evidence="2" id="KW-0789">Thiol protease inhibitor</keyword>
<comment type="caution">
    <text evidence="4">The sequence shown here is derived from an EMBL/GenBank/DDBJ whole genome shotgun (WGS) entry which is preliminary data.</text>
</comment>
<dbReference type="Pfam" id="PF09394">
    <property type="entry name" value="Inhibitor_I42"/>
    <property type="match status" value="1"/>
</dbReference>
<evidence type="ECO:0000313" key="4">
    <source>
        <dbReference type="EMBL" id="MDT7839331.1"/>
    </source>
</evidence>
<keyword evidence="5" id="KW-1185">Reference proteome</keyword>
<reference evidence="5" key="1">
    <citation type="submission" date="2023-07" db="EMBL/GenBank/DDBJ databases">
        <title>Draft genome sequence of the endophytic actinobacterium Streptomyces justiciae WPN32, a potential antibiotic producer.</title>
        <authorList>
            <person name="Yasawong M."/>
            <person name="Pana W."/>
            <person name="Ganta P."/>
            <person name="Santapan N."/>
            <person name="Songngamsuk T."/>
            <person name="Phatcharaharikarn M."/>
            <person name="Kerdtoob S."/>
            <person name="Nantapong N."/>
        </authorList>
    </citation>
    <scope>NUCLEOTIDE SEQUENCE [LARGE SCALE GENOMIC DNA]</scope>
    <source>
        <strain evidence="5">WPN32</strain>
    </source>
</reference>
<dbReference type="GO" id="GO:0030414">
    <property type="term" value="F:peptidase inhibitor activity"/>
    <property type="evidence" value="ECO:0007669"/>
    <property type="project" value="UniProtKB-KW"/>
</dbReference>
<dbReference type="RefSeq" id="WP_314197026.1">
    <property type="nucleotide sequence ID" value="NZ_JAVTLL010000001.1"/>
</dbReference>
<dbReference type="InterPro" id="IPR018990">
    <property type="entry name" value="Prot_inh_I42_chagasin"/>
</dbReference>
<evidence type="ECO:0000256" key="1">
    <source>
        <dbReference type="ARBA" id="ARBA00022690"/>
    </source>
</evidence>
<organism evidence="4 5">
    <name type="scientific">Streptomyces justiciae</name>
    <dbReference type="NCBI Taxonomy" id="2780140"/>
    <lineage>
        <taxon>Bacteria</taxon>
        <taxon>Bacillati</taxon>
        <taxon>Actinomycetota</taxon>
        <taxon>Actinomycetes</taxon>
        <taxon>Kitasatosporales</taxon>
        <taxon>Streptomycetaceae</taxon>
        <taxon>Streptomyces</taxon>
    </lineage>
</organism>
<dbReference type="InterPro" id="IPR036331">
    <property type="entry name" value="Chagasin-like_sf"/>
</dbReference>
<evidence type="ECO:0000313" key="5">
    <source>
        <dbReference type="Proteomes" id="UP001257948"/>
    </source>
</evidence>
<name>A0ABU3LJB3_9ACTN</name>
<evidence type="ECO:0000259" key="3">
    <source>
        <dbReference type="Pfam" id="PF09394"/>
    </source>
</evidence>
<sequence>MINRRLIPRSKTARALTVAALGALALVTVLALTGFFGPAEYGTDERTISVEAGDDFTLTVPARPWMGEHWYLAGEPDADVLDYRGTREEIEGTDDDIAGGGDGTAYFDFTARAKGTTTVTLLHCPMARCSGVASAEATSPPVPTAAATDEPADEPAYFRYEITVR</sequence>
<keyword evidence="1 4" id="KW-0646">Protease inhibitor</keyword>
<evidence type="ECO:0000256" key="2">
    <source>
        <dbReference type="ARBA" id="ARBA00022704"/>
    </source>
</evidence>
<proteinExistence type="predicted"/>
<dbReference type="SUPFAM" id="SSF141066">
    <property type="entry name" value="ICP-like"/>
    <property type="match status" value="1"/>
</dbReference>
<protein>
    <submittedName>
        <fullName evidence="4">Protease inhibitor I42 family protein</fullName>
    </submittedName>
</protein>
<dbReference type="Gene3D" id="2.60.40.2020">
    <property type="match status" value="1"/>
</dbReference>
<dbReference type="Proteomes" id="UP001257948">
    <property type="component" value="Unassembled WGS sequence"/>
</dbReference>
<accession>A0ABU3LJB3</accession>